<accession>A0ABT8FKS5</accession>
<keyword evidence="2" id="KW-0808">Transferase</keyword>
<name>A0ABT8FKS5_9ACTN</name>
<dbReference type="SUPFAM" id="SSF53335">
    <property type="entry name" value="S-adenosyl-L-methionine-dependent methyltransferases"/>
    <property type="match status" value="1"/>
</dbReference>
<dbReference type="CDD" id="cd02440">
    <property type="entry name" value="AdoMet_MTases"/>
    <property type="match status" value="1"/>
</dbReference>
<evidence type="ECO:0000313" key="2">
    <source>
        <dbReference type="EMBL" id="MDN4175134.1"/>
    </source>
</evidence>
<dbReference type="PANTHER" id="PTHR45036:SF1">
    <property type="entry name" value="METHYLTRANSFERASE LIKE 7A"/>
    <property type="match status" value="1"/>
</dbReference>
<feature type="domain" description="Methyltransferase type 11" evidence="1">
    <location>
        <begin position="38"/>
        <end position="131"/>
    </location>
</feature>
<dbReference type="InterPro" id="IPR052356">
    <property type="entry name" value="Thiol_S-MT"/>
</dbReference>
<keyword evidence="3" id="KW-1185">Reference proteome</keyword>
<dbReference type="Pfam" id="PF08241">
    <property type="entry name" value="Methyltransf_11"/>
    <property type="match status" value="1"/>
</dbReference>
<dbReference type="Proteomes" id="UP001168620">
    <property type="component" value="Unassembled WGS sequence"/>
</dbReference>
<reference evidence="2" key="1">
    <citation type="submission" date="2023-06" db="EMBL/GenBank/DDBJ databases">
        <title>Draft genome sequence of Nocardioides sp. SOB77.</title>
        <authorList>
            <person name="Zhang G."/>
        </authorList>
    </citation>
    <scope>NUCLEOTIDE SEQUENCE</scope>
    <source>
        <strain evidence="2">SOB77</strain>
    </source>
</reference>
<proteinExistence type="predicted"/>
<sequence length="207" mass="21986">MGLWSDRVVPRLVDRALSTPEVGALRRTACSGLAGRVLEIGFGSGLNLPHLPAAVTRLDVVEPSEAAWRMSAARRATALVPVRRVGLDGQVLDAADGSYDAVLSTFTLCTIPDVAAALGEVRRVLRPGGSFHLLEHGRSPDARVAAWQRRLDPVQRVVCGGCHLSRDVPALVRDAGLVLEEVDEADLPGPAVTRPWTHGFVGRAVAA</sequence>
<dbReference type="InterPro" id="IPR029063">
    <property type="entry name" value="SAM-dependent_MTases_sf"/>
</dbReference>
<keyword evidence="2" id="KW-0489">Methyltransferase</keyword>
<dbReference type="EMBL" id="JAUHJQ010000010">
    <property type="protein sequence ID" value="MDN4175134.1"/>
    <property type="molecule type" value="Genomic_DNA"/>
</dbReference>
<evidence type="ECO:0000313" key="3">
    <source>
        <dbReference type="Proteomes" id="UP001168620"/>
    </source>
</evidence>
<dbReference type="Gene3D" id="3.40.50.150">
    <property type="entry name" value="Vaccinia Virus protein VP39"/>
    <property type="match status" value="1"/>
</dbReference>
<comment type="caution">
    <text evidence="2">The sequence shown here is derived from an EMBL/GenBank/DDBJ whole genome shotgun (WGS) entry which is preliminary data.</text>
</comment>
<dbReference type="InterPro" id="IPR013216">
    <property type="entry name" value="Methyltransf_11"/>
</dbReference>
<dbReference type="RefSeq" id="WP_300954288.1">
    <property type="nucleotide sequence ID" value="NZ_JAUHJQ010000010.1"/>
</dbReference>
<gene>
    <name evidence="2" type="ORF">QWY28_19370</name>
</gene>
<organism evidence="2 3">
    <name type="scientific">Nocardioides oceani</name>
    <dbReference type="NCBI Taxonomy" id="3058369"/>
    <lineage>
        <taxon>Bacteria</taxon>
        <taxon>Bacillati</taxon>
        <taxon>Actinomycetota</taxon>
        <taxon>Actinomycetes</taxon>
        <taxon>Propionibacteriales</taxon>
        <taxon>Nocardioidaceae</taxon>
        <taxon>Nocardioides</taxon>
    </lineage>
</organism>
<dbReference type="GO" id="GO:0008168">
    <property type="term" value="F:methyltransferase activity"/>
    <property type="evidence" value="ECO:0007669"/>
    <property type="project" value="UniProtKB-KW"/>
</dbReference>
<protein>
    <submittedName>
        <fullName evidence="2">Class I SAM-dependent methyltransferase</fullName>
    </submittedName>
</protein>
<dbReference type="GO" id="GO:0032259">
    <property type="term" value="P:methylation"/>
    <property type="evidence" value="ECO:0007669"/>
    <property type="project" value="UniProtKB-KW"/>
</dbReference>
<dbReference type="PANTHER" id="PTHR45036">
    <property type="entry name" value="METHYLTRANSFERASE LIKE 7B"/>
    <property type="match status" value="1"/>
</dbReference>
<evidence type="ECO:0000259" key="1">
    <source>
        <dbReference type="Pfam" id="PF08241"/>
    </source>
</evidence>